<protein>
    <submittedName>
        <fullName evidence="2">Putative reverse transcriptase-rnase h-integrase</fullName>
    </submittedName>
</protein>
<dbReference type="GO" id="GO:0003964">
    <property type="term" value="F:RNA-directed DNA polymerase activity"/>
    <property type="evidence" value="ECO:0007669"/>
    <property type="project" value="UniProtKB-KW"/>
</dbReference>
<evidence type="ECO:0000256" key="1">
    <source>
        <dbReference type="SAM" id="MobiDB-lite"/>
    </source>
</evidence>
<gene>
    <name evidence="2" type="ORF">WG66_3016</name>
</gene>
<feature type="region of interest" description="Disordered" evidence="1">
    <location>
        <begin position="168"/>
        <end position="194"/>
    </location>
</feature>
<keyword evidence="2" id="KW-0695">RNA-directed DNA polymerase</keyword>
<evidence type="ECO:0000313" key="3">
    <source>
        <dbReference type="Proteomes" id="UP000054988"/>
    </source>
</evidence>
<evidence type="ECO:0000313" key="2">
    <source>
        <dbReference type="EMBL" id="KTB44417.1"/>
    </source>
</evidence>
<feature type="compositionally biased region" description="Low complexity" evidence="1">
    <location>
        <begin position="1"/>
        <end position="20"/>
    </location>
</feature>
<accession>A0A0W0G7A7</accession>
<name>A0A0W0G7A7_MONRR</name>
<feature type="compositionally biased region" description="Acidic residues" evidence="1">
    <location>
        <begin position="168"/>
        <end position="178"/>
    </location>
</feature>
<feature type="region of interest" description="Disordered" evidence="1">
    <location>
        <begin position="1"/>
        <end position="28"/>
    </location>
</feature>
<dbReference type="AlphaFoldDB" id="A0A0W0G7A7"/>
<dbReference type="Proteomes" id="UP000054988">
    <property type="component" value="Unassembled WGS sequence"/>
</dbReference>
<keyword evidence="2" id="KW-0808">Transferase</keyword>
<sequence>MSSATATASSSSASSSQSAQVLSPVPTVSGEGRYGENITYPNSLKPNPYQLLHLFNSKQYDNQIRAAADQHNRLEPCVKSLFFLRTQRKLFERIIESCSLKIANQVMYACNYQLGLMGPVTVSSTFPYHLHLSMPPPTDPREIHLRPQFLQKVEHIPVVGGEVALEEFEDRAEDDEQENQTPERGNNLPRLSLRSPTPVLTPMMQLVNHISALCVDWNAISPNIAHSTCVIDASKLNLDIHLATVLNNEGLAVLCTEGLIQVQTLCQMITVMTMSPMTISEENIEEMVQEYDRDAQLLFIGADSRKVRLLSVDEWMAAGWQPTVNLPDTPRMGTVDKMPDMSYDYDAELYGDGES</sequence>
<reference evidence="2 3" key="1">
    <citation type="submission" date="2015-12" db="EMBL/GenBank/DDBJ databases">
        <title>Draft genome sequence of Moniliophthora roreri, the causal agent of frosty pod rot of cacao.</title>
        <authorList>
            <person name="Aime M.C."/>
            <person name="Diaz-Valderrama J.R."/>
            <person name="Kijpornyongpan T."/>
            <person name="Phillips-Mora W."/>
        </authorList>
    </citation>
    <scope>NUCLEOTIDE SEQUENCE [LARGE SCALE GENOMIC DNA]</scope>
    <source>
        <strain evidence="2 3">MCA 2952</strain>
    </source>
</reference>
<proteinExistence type="predicted"/>
<dbReference type="EMBL" id="LATX01000931">
    <property type="protein sequence ID" value="KTB44417.1"/>
    <property type="molecule type" value="Genomic_DNA"/>
</dbReference>
<organism evidence="2 3">
    <name type="scientific">Moniliophthora roreri</name>
    <name type="common">Frosty pod rot fungus</name>
    <name type="synonym">Monilia roreri</name>
    <dbReference type="NCBI Taxonomy" id="221103"/>
    <lineage>
        <taxon>Eukaryota</taxon>
        <taxon>Fungi</taxon>
        <taxon>Dikarya</taxon>
        <taxon>Basidiomycota</taxon>
        <taxon>Agaricomycotina</taxon>
        <taxon>Agaricomycetes</taxon>
        <taxon>Agaricomycetidae</taxon>
        <taxon>Agaricales</taxon>
        <taxon>Marasmiineae</taxon>
        <taxon>Marasmiaceae</taxon>
        <taxon>Moniliophthora</taxon>
    </lineage>
</organism>
<comment type="caution">
    <text evidence="2">The sequence shown here is derived from an EMBL/GenBank/DDBJ whole genome shotgun (WGS) entry which is preliminary data.</text>
</comment>
<keyword evidence="2" id="KW-0548">Nucleotidyltransferase</keyword>